<dbReference type="InterPro" id="IPR026002">
    <property type="entry name" value="ATC_hydrolase-like"/>
</dbReference>
<sequence>MSESLTLLKRREIEAAFFKTLMGALLEKMTEEELREAVGKALCGAAREAGRRAACEGDGLEDLKKGLALWSEGGALAIEEIPDEEGLAFDVRRCAYAELYEAMGLGPWGAVLSCNRDFAFLEGFNDALELRRSETIMEGGSRCDFRYRSRG</sequence>
<organism evidence="1 2">
    <name type="scientific">Aminithiophilus ramosus</name>
    <dbReference type="NCBI Taxonomy" id="3029084"/>
    <lineage>
        <taxon>Bacteria</taxon>
        <taxon>Thermotogati</taxon>
        <taxon>Synergistota</taxon>
        <taxon>Synergistia</taxon>
        <taxon>Synergistales</taxon>
        <taxon>Aminithiophilaceae</taxon>
        <taxon>Aminithiophilus</taxon>
    </lineage>
</organism>
<dbReference type="AlphaFoldDB" id="A0A9Q7AK72"/>
<protein>
    <submittedName>
        <fullName evidence="1">L-2-amino-thiazoline-4-carboxylic acid hydrolase</fullName>
    </submittedName>
</protein>
<evidence type="ECO:0000313" key="2">
    <source>
        <dbReference type="Proteomes" id="UP000671879"/>
    </source>
</evidence>
<gene>
    <name evidence="1" type="ORF">KAR29_03950</name>
</gene>
<dbReference type="Proteomes" id="UP000671879">
    <property type="component" value="Chromosome"/>
</dbReference>
<dbReference type="Pfam" id="PF14196">
    <property type="entry name" value="ATC_hydrolase"/>
    <property type="match status" value="1"/>
</dbReference>
<dbReference type="KEGG" id="aram:KAR29_03950"/>
<proteinExistence type="predicted"/>
<keyword evidence="2" id="KW-1185">Reference proteome</keyword>
<keyword evidence="1" id="KW-0378">Hydrolase</keyword>
<dbReference type="GO" id="GO:0016787">
    <property type="term" value="F:hydrolase activity"/>
    <property type="evidence" value="ECO:0007669"/>
    <property type="project" value="UniProtKB-KW"/>
</dbReference>
<name>A0A9Q7AK72_9BACT</name>
<reference evidence="2" key="1">
    <citation type="submission" date="2021-04" db="EMBL/GenBank/DDBJ databases">
        <title>A novel Synergistetes isolate from a pyrite-forming mixed culture.</title>
        <authorList>
            <person name="Bunk B."/>
            <person name="Sproer C."/>
            <person name="Spring S."/>
            <person name="Pester M."/>
        </authorList>
    </citation>
    <scope>NUCLEOTIDE SEQUENCE [LARGE SCALE GENOMIC DNA]</scope>
    <source>
        <strain evidence="2">J.5.4.2-T.3.5.2</strain>
    </source>
</reference>
<dbReference type="RefSeq" id="WP_274374337.1">
    <property type="nucleotide sequence ID" value="NZ_CP072943.1"/>
</dbReference>
<evidence type="ECO:0000313" key="1">
    <source>
        <dbReference type="EMBL" id="QTX33065.1"/>
    </source>
</evidence>
<dbReference type="EMBL" id="CP072943">
    <property type="protein sequence ID" value="QTX33065.1"/>
    <property type="molecule type" value="Genomic_DNA"/>
</dbReference>
<accession>A0A9Q7AK72</accession>